<evidence type="ECO:0000256" key="1">
    <source>
        <dbReference type="SAM" id="MobiDB-lite"/>
    </source>
</evidence>
<comment type="caution">
    <text evidence="2">The sequence shown here is derived from an EMBL/GenBank/DDBJ whole genome shotgun (WGS) entry which is preliminary data.</text>
</comment>
<proteinExistence type="predicted"/>
<dbReference type="Proteomes" id="UP001519332">
    <property type="component" value="Unassembled WGS sequence"/>
</dbReference>
<evidence type="ECO:0008006" key="4">
    <source>
        <dbReference type="Google" id="ProtNLM"/>
    </source>
</evidence>
<dbReference type="EMBL" id="JAGINW010000001">
    <property type="protein sequence ID" value="MBP2331262.1"/>
    <property type="molecule type" value="Genomic_DNA"/>
</dbReference>
<feature type="region of interest" description="Disordered" evidence="1">
    <location>
        <begin position="93"/>
        <end position="179"/>
    </location>
</feature>
<feature type="region of interest" description="Disordered" evidence="1">
    <location>
        <begin position="249"/>
        <end position="275"/>
    </location>
</feature>
<feature type="compositionally biased region" description="Basic and acidic residues" evidence="1">
    <location>
        <begin position="131"/>
        <end position="140"/>
    </location>
</feature>
<evidence type="ECO:0000313" key="3">
    <source>
        <dbReference type="Proteomes" id="UP001519332"/>
    </source>
</evidence>
<dbReference type="RefSeq" id="WP_209647876.1">
    <property type="nucleotide sequence ID" value="NZ_JAGINW010000001.1"/>
</dbReference>
<keyword evidence="3" id="KW-1185">Reference proteome</keyword>
<accession>A0ABS4U3L9</accession>
<name>A0ABS4U3L9_9PSEU</name>
<reference evidence="2 3" key="1">
    <citation type="submission" date="2021-03" db="EMBL/GenBank/DDBJ databases">
        <title>Sequencing the genomes of 1000 actinobacteria strains.</title>
        <authorList>
            <person name="Klenk H.-P."/>
        </authorList>
    </citation>
    <scope>NUCLEOTIDE SEQUENCE [LARGE SCALE GENOMIC DNA]</scope>
    <source>
        <strain evidence="2 3">DSM 46670</strain>
    </source>
</reference>
<evidence type="ECO:0000313" key="2">
    <source>
        <dbReference type="EMBL" id="MBP2331262.1"/>
    </source>
</evidence>
<protein>
    <recommendedName>
        <fullName evidence="4">Helix-turn-helix domain-containing protein</fullName>
    </recommendedName>
</protein>
<feature type="compositionally biased region" description="Low complexity" evidence="1">
    <location>
        <begin position="168"/>
        <end position="177"/>
    </location>
</feature>
<gene>
    <name evidence="2" type="ORF">JOF56_011647</name>
</gene>
<organism evidence="2 3">
    <name type="scientific">Kibdelosporangium banguiense</name>
    <dbReference type="NCBI Taxonomy" id="1365924"/>
    <lineage>
        <taxon>Bacteria</taxon>
        <taxon>Bacillati</taxon>
        <taxon>Actinomycetota</taxon>
        <taxon>Actinomycetes</taxon>
        <taxon>Pseudonocardiales</taxon>
        <taxon>Pseudonocardiaceae</taxon>
        <taxon>Kibdelosporangium</taxon>
    </lineage>
</organism>
<sequence>MTWFKVDDRFYDHPKVRRLGKDRAAAIGVWTLCGSWAADKETDGFVPAEVAQRYDPRERMAARLVAVGLWHQDTVEGETGYRFHDWHIYQPSAEKAQAKRKVRQEAGRRGGIKSGQTRRSKTEANASAKPEANHEAKTNPEPEPIEAHLPAQGTTTATHAHEREHGETPTGPGITGPRSADALRLVDRTIGPNFPAETRTALARETSTLLGQYEPELVAQALEAWKTRTGIGPRILPSLVADLVKTANGVPERSERVRSSPSRAPHGASTGSKRVDKALGFLDQVEMVKAELAAEQSRKLLEGGVSA</sequence>